<organism evidence="3 4">
    <name type="scientific">Rhodopseudomonas palustris</name>
    <dbReference type="NCBI Taxonomy" id="1076"/>
    <lineage>
        <taxon>Bacteria</taxon>
        <taxon>Pseudomonadati</taxon>
        <taxon>Pseudomonadota</taxon>
        <taxon>Alphaproteobacteria</taxon>
        <taxon>Hyphomicrobiales</taxon>
        <taxon>Nitrobacteraceae</taxon>
        <taxon>Rhodopseudomonas</taxon>
    </lineage>
</organism>
<evidence type="ECO:0000313" key="3">
    <source>
        <dbReference type="EMBL" id="MBI5131839.1"/>
    </source>
</evidence>
<protein>
    <recommendedName>
        <fullName evidence="5">SPOR domain-containing protein</fullName>
    </recommendedName>
</protein>
<gene>
    <name evidence="3" type="ORF">HZA66_20555</name>
</gene>
<evidence type="ECO:0000256" key="1">
    <source>
        <dbReference type="SAM" id="MobiDB-lite"/>
    </source>
</evidence>
<feature type="compositionally biased region" description="Low complexity" evidence="1">
    <location>
        <begin position="164"/>
        <end position="178"/>
    </location>
</feature>
<evidence type="ECO:0000313" key="4">
    <source>
        <dbReference type="Proteomes" id="UP000782519"/>
    </source>
</evidence>
<dbReference type="Proteomes" id="UP000782519">
    <property type="component" value="Unassembled WGS sequence"/>
</dbReference>
<feature type="region of interest" description="Disordered" evidence="1">
    <location>
        <begin position="384"/>
        <end position="436"/>
    </location>
</feature>
<keyword evidence="2" id="KW-0812">Transmembrane</keyword>
<evidence type="ECO:0000256" key="2">
    <source>
        <dbReference type="SAM" id="Phobius"/>
    </source>
</evidence>
<reference evidence="3" key="1">
    <citation type="submission" date="2020-07" db="EMBL/GenBank/DDBJ databases">
        <title>Huge and variable diversity of episymbiotic CPR bacteria and DPANN archaea in groundwater ecosystems.</title>
        <authorList>
            <person name="He C.Y."/>
            <person name="Keren R."/>
            <person name="Whittaker M."/>
            <person name="Farag I.F."/>
            <person name="Doudna J."/>
            <person name="Cate J.H.D."/>
            <person name="Banfield J.F."/>
        </authorList>
    </citation>
    <scope>NUCLEOTIDE SEQUENCE</scope>
    <source>
        <strain evidence="3">NC_groundwater_1818_Pr3_B-0.1um_66_35</strain>
    </source>
</reference>
<evidence type="ECO:0008006" key="5">
    <source>
        <dbReference type="Google" id="ProtNLM"/>
    </source>
</evidence>
<proteinExistence type="predicted"/>
<dbReference type="EMBL" id="JACRJB010000056">
    <property type="protein sequence ID" value="MBI5131839.1"/>
    <property type="molecule type" value="Genomic_DNA"/>
</dbReference>
<sequence length="436" mass="44529">MARNSDDLADSFATDESGGWLTRFLADEEELDTRGKWRLASWAAGSLGALLIAILASQTAVDRRRDQVAAADLARQSQQIQRLAKESQGEASRLAAAIDTLNSDRDRLYSRLGSLEQGLESVTGSIARVTASAKPTAGTDKAAALPDIPVKEHAHPAPPIAAVESKASAPATAAVPAAQPMPSTAKSSAPVAATEPALPPAAPEPAATVLAAAPAAAASPSATPAPAMPASPPATAAAETKRPDKPALAAVQPATPLMPSRSMLAPPDSAAGRLVQPQASTPPAPEGEPDVDTPEETAVVVPRAEFGVELGGANSVDGLRGLWRRLSKAHKELKDMRPIIMVKENASGGQLRLVAGPLNDAAAAAKLCAVLGAADRTCETSAFDGQRLPLTSTAPPPRAPRKRPPKVTAAPEPPPPPEPPPAPKPAASLSSILGLR</sequence>
<accession>A0A933VW89</accession>
<feature type="region of interest" description="Disordered" evidence="1">
    <location>
        <begin position="164"/>
        <end position="295"/>
    </location>
</feature>
<feature type="transmembrane region" description="Helical" evidence="2">
    <location>
        <begin position="39"/>
        <end position="57"/>
    </location>
</feature>
<feature type="compositionally biased region" description="Low complexity" evidence="1">
    <location>
        <begin position="204"/>
        <end position="225"/>
    </location>
</feature>
<name>A0A933VW89_RHOPL</name>
<dbReference type="AlphaFoldDB" id="A0A933VW89"/>
<feature type="compositionally biased region" description="Pro residues" evidence="1">
    <location>
        <begin position="411"/>
        <end position="424"/>
    </location>
</feature>
<keyword evidence="2" id="KW-0472">Membrane</keyword>
<keyword evidence="2" id="KW-1133">Transmembrane helix</keyword>
<comment type="caution">
    <text evidence="3">The sequence shown here is derived from an EMBL/GenBank/DDBJ whole genome shotgun (WGS) entry which is preliminary data.</text>
</comment>